<evidence type="ECO:0000256" key="4">
    <source>
        <dbReference type="ARBA" id="ARBA00023186"/>
    </source>
</evidence>
<feature type="non-terminal residue" evidence="7">
    <location>
        <position position="1"/>
    </location>
</feature>
<proteinExistence type="predicted"/>
<evidence type="ECO:0000256" key="2">
    <source>
        <dbReference type="ARBA" id="ARBA00022741"/>
    </source>
</evidence>
<dbReference type="Proteomes" id="UP000748332">
    <property type="component" value="Unassembled WGS sequence"/>
</dbReference>
<dbReference type="InterPro" id="IPR003593">
    <property type="entry name" value="AAA+_ATPase"/>
</dbReference>
<dbReference type="GO" id="GO:0006508">
    <property type="term" value="P:proteolysis"/>
    <property type="evidence" value="ECO:0007669"/>
    <property type="project" value="UniProtKB-KW"/>
</dbReference>
<dbReference type="GO" id="GO:0034605">
    <property type="term" value="P:cellular response to heat"/>
    <property type="evidence" value="ECO:0007669"/>
    <property type="project" value="TreeGrafter"/>
</dbReference>
<dbReference type="Pfam" id="PF00004">
    <property type="entry name" value="AAA"/>
    <property type="match status" value="1"/>
</dbReference>
<evidence type="ECO:0000259" key="6">
    <source>
        <dbReference type="SMART" id="SM01086"/>
    </source>
</evidence>
<feature type="domain" description="Clp ATPase C-terminal" evidence="6">
    <location>
        <begin position="636"/>
        <end position="719"/>
    </location>
</feature>
<comment type="caution">
    <text evidence="7">The sequence shown here is derived from an EMBL/GenBank/DDBJ whole genome shotgun (WGS) entry which is preliminary data.</text>
</comment>
<dbReference type="InterPro" id="IPR050130">
    <property type="entry name" value="ClpA_ClpB"/>
</dbReference>
<evidence type="ECO:0000313" key="7">
    <source>
        <dbReference type="EMBL" id="MCA9375316.1"/>
    </source>
</evidence>
<feature type="domain" description="AAA+ ATPase" evidence="5">
    <location>
        <begin position="464"/>
        <end position="636"/>
    </location>
</feature>
<evidence type="ECO:0000256" key="3">
    <source>
        <dbReference type="ARBA" id="ARBA00022840"/>
    </source>
</evidence>
<keyword evidence="2" id="KW-0547">Nucleotide-binding</keyword>
<keyword evidence="7" id="KW-0645">Protease</keyword>
<dbReference type="AlphaFoldDB" id="A0A955KWX0"/>
<dbReference type="CDD" id="cd19499">
    <property type="entry name" value="RecA-like_ClpB_Hsp104-like"/>
    <property type="match status" value="1"/>
</dbReference>
<dbReference type="GO" id="GO:0005524">
    <property type="term" value="F:ATP binding"/>
    <property type="evidence" value="ECO:0007669"/>
    <property type="project" value="UniProtKB-KW"/>
</dbReference>
<evidence type="ECO:0000313" key="8">
    <source>
        <dbReference type="Proteomes" id="UP000748332"/>
    </source>
</evidence>
<dbReference type="GO" id="GO:0016887">
    <property type="term" value="F:ATP hydrolysis activity"/>
    <property type="evidence" value="ECO:0007669"/>
    <property type="project" value="InterPro"/>
</dbReference>
<dbReference type="SMART" id="SM01086">
    <property type="entry name" value="ClpB_D2-small"/>
    <property type="match status" value="1"/>
</dbReference>
<reference evidence="7" key="2">
    <citation type="journal article" date="2021" name="Microbiome">
        <title>Successional dynamics and alternative stable states in a saline activated sludge microbial community over 9 years.</title>
        <authorList>
            <person name="Wang Y."/>
            <person name="Ye J."/>
            <person name="Ju F."/>
            <person name="Liu L."/>
            <person name="Boyd J.A."/>
            <person name="Deng Y."/>
            <person name="Parks D.H."/>
            <person name="Jiang X."/>
            <person name="Yin X."/>
            <person name="Woodcroft B.J."/>
            <person name="Tyson G.W."/>
            <person name="Hugenholtz P."/>
            <person name="Polz M.F."/>
            <person name="Zhang T."/>
        </authorList>
    </citation>
    <scope>NUCLEOTIDE SEQUENCE</scope>
    <source>
        <strain evidence="7">HKST-UBA16</strain>
    </source>
</reference>
<dbReference type="Gene3D" id="1.10.8.60">
    <property type="match status" value="2"/>
</dbReference>
<dbReference type="CDD" id="cd00009">
    <property type="entry name" value="AAA"/>
    <property type="match status" value="1"/>
</dbReference>
<sequence length="722" mass="81214">VPYISTQGVQTFELFKELLLYENIQEIIKRADLDLNLESLSRHEINQQTMPEYPLPSVRSVIIYSLEEAILTNSPNIQPRHVFLAYMKTFPALQKYVSKQNSSIELLREIVWNEIEEERKTREANYFDLSAPFYPKGGIARQWVYGYTFVLNKFSKDITQDVMQERVKYGIGHAREIDELLSVLGKLSKNNALLVGEPGVGKSSIIKGIAQRINSGDTPLQINGKRIIQLDLNGLIAMSNSEKSVETLVQQSMNELEKAGNVILYIDEIQEIVPAKAEESGHSLAGILLPYILEGKFPIVGSINYADYKKYFYSSESLRSSFENIEISELPPADTLRILETKIKDLERNYGIYVTFPSLTAAIELSQRYVTNRKLPDSAVNTIESAASWAQSQGLKRLTNSDVAKSVALQTNIPVENITAEEATTLIDLENRIKEKVIGQDEAVNAVVESLKRARTDIRDPSKPIGVFLFMGPTGTGKTYLSKVIAEEFFGGDEKIIRLDLSEYQEVNSVSKILGTTNTSNSGQTEVTLLDKVKATPYTVVLLDEIEKANPQILDLFLQLFDEGRLTSNTGEAVNFTNTIIIATSNIGSLKLLQALERDHTMWDEAKQNALLELRGALRPELLNRFDKIIVFSPHNINNLVKITKLLLNKLAERIGKRGISLEWDESIPMLIADKAQEPGMGARPIQRFIQDRIESKVSDEIIRNKLTSGSQVIIRESWLRD</sequence>
<evidence type="ECO:0000256" key="1">
    <source>
        <dbReference type="ARBA" id="ARBA00022737"/>
    </source>
</evidence>
<dbReference type="GO" id="GO:0008233">
    <property type="term" value="F:peptidase activity"/>
    <property type="evidence" value="ECO:0007669"/>
    <property type="project" value="UniProtKB-KW"/>
</dbReference>
<dbReference type="InterPro" id="IPR027417">
    <property type="entry name" value="P-loop_NTPase"/>
</dbReference>
<dbReference type="PANTHER" id="PTHR11638:SF18">
    <property type="entry name" value="HEAT SHOCK PROTEIN 104"/>
    <property type="match status" value="1"/>
</dbReference>
<keyword evidence="3 7" id="KW-0067">ATP-binding</keyword>
<dbReference type="InterPro" id="IPR003959">
    <property type="entry name" value="ATPase_AAA_core"/>
</dbReference>
<dbReference type="GO" id="GO:0005737">
    <property type="term" value="C:cytoplasm"/>
    <property type="evidence" value="ECO:0007669"/>
    <property type="project" value="TreeGrafter"/>
</dbReference>
<dbReference type="Pfam" id="PF17871">
    <property type="entry name" value="AAA_lid_9"/>
    <property type="match status" value="1"/>
</dbReference>
<dbReference type="SMART" id="SM00382">
    <property type="entry name" value="AAA"/>
    <property type="match status" value="2"/>
</dbReference>
<name>A0A955KWX0_9BACT</name>
<dbReference type="PRINTS" id="PR00300">
    <property type="entry name" value="CLPPROTEASEA"/>
</dbReference>
<feature type="domain" description="AAA+ ATPase" evidence="5">
    <location>
        <begin position="188"/>
        <end position="332"/>
    </location>
</feature>
<dbReference type="InterPro" id="IPR041546">
    <property type="entry name" value="ClpA/ClpB_AAA_lid"/>
</dbReference>
<gene>
    <name evidence="7" type="ORF">KC622_03225</name>
</gene>
<keyword evidence="7" id="KW-0378">Hydrolase</keyword>
<keyword evidence="1" id="KW-0677">Repeat</keyword>
<protein>
    <submittedName>
        <fullName evidence="7">ATP-dependent Clp protease ATP-binding subunit</fullName>
    </submittedName>
</protein>
<accession>A0A955KWX0</accession>
<dbReference type="PANTHER" id="PTHR11638">
    <property type="entry name" value="ATP-DEPENDENT CLP PROTEASE"/>
    <property type="match status" value="1"/>
</dbReference>
<evidence type="ECO:0000259" key="5">
    <source>
        <dbReference type="SMART" id="SM00382"/>
    </source>
</evidence>
<dbReference type="SUPFAM" id="SSF52540">
    <property type="entry name" value="P-loop containing nucleoside triphosphate hydrolases"/>
    <property type="match status" value="2"/>
</dbReference>
<dbReference type="Pfam" id="PF07724">
    <property type="entry name" value="AAA_2"/>
    <property type="match status" value="1"/>
</dbReference>
<keyword evidence="4" id="KW-0143">Chaperone</keyword>
<organism evidence="7 8">
    <name type="scientific">Candidatus Dojkabacteria bacterium</name>
    <dbReference type="NCBI Taxonomy" id="2099670"/>
    <lineage>
        <taxon>Bacteria</taxon>
        <taxon>Candidatus Dojkabacteria</taxon>
    </lineage>
</organism>
<dbReference type="InterPro" id="IPR019489">
    <property type="entry name" value="Clp_ATPase_C"/>
</dbReference>
<dbReference type="Gene3D" id="3.40.50.300">
    <property type="entry name" value="P-loop containing nucleotide triphosphate hydrolases"/>
    <property type="match status" value="2"/>
</dbReference>
<reference evidence="7" key="1">
    <citation type="submission" date="2020-04" db="EMBL/GenBank/DDBJ databases">
        <authorList>
            <person name="Zhang T."/>
        </authorList>
    </citation>
    <scope>NUCLEOTIDE SEQUENCE</scope>
    <source>
        <strain evidence="7">HKST-UBA16</strain>
    </source>
</reference>
<dbReference type="Pfam" id="PF10431">
    <property type="entry name" value="ClpB_D2-small"/>
    <property type="match status" value="1"/>
</dbReference>
<dbReference type="EMBL" id="JAGQLM010000145">
    <property type="protein sequence ID" value="MCA9375316.1"/>
    <property type="molecule type" value="Genomic_DNA"/>
</dbReference>
<dbReference type="InterPro" id="IPR001270">
    <property type="entry name" value="ClpA/B"/>
</dbReference>